<evidence type="ECO:0000259" key="10">
    <source>
        <dbReference type="PROSITE" id="PS51462"/>
    </source>
</evidence>
<dbReference type="InterPro" id="IPR000086">
    <property type="entry name" value="NUDIX_hydrolase_dom"/>
</dbReference>
<dbReference type="SUPFAM" id="SSF55811">
    <property type="entry name" value="Nudix"/>
    <property type="match status" value="1"/>
</dbReference>
<evidence type="ECO:0000256" key="6">
    <source>
        <dbReference type="ARBA" id="ARBA00022801"/>
    </source>
</evidence>
<keyword evidence="6" id="KW-0378">Hydrolase</keyword>
<reference evidence="11 12" key="1">
    <citation type="submission" date="2019-06" db="EMBL/GenBank/DDBJ databases">
        <title>Sequencing the genomes of 1000 actinobacteria strains.</title>
        <authorList>
            <person name="Klenk H.-P."/>
        </authorList>
    </citation>
    <scope>NUCLEOTIDE SEQUENCE [LARGE SCALE GENOMIC DNA]</scope>
    <source>
        <strain evidence="11 12">DSM 18935</strain>
    </source>
</reference>
<proteinExistence type="inferred from homology"/>
<evidence type="ECO:0000256" key="1">
    <source>
        <dbReference type="ARBA" id="ARBA00001946"/>
    </source>
</evidence>
<dbReference type="Gene3D" id="3.90.79.20">
    <property type="match status" value="1"/>
</dbReference>
<dbReference type="RefSeq" id="WP_144855916.1">
    <property type="nucleotide sequence ID" value="NZ_BAAAYT010000002.1"/>
</dbReference>
<name>A0A560WII1_9MICO</name>
<evidence type="ECO:0000256" key="4">
    <source>
        <dbReference type="ARBA" id="ARBA00012381"/>
    </source>
</evidence>
<dbReference type="Pfam" id="PF09297">
    <property type="entry name" value="Zn_ribbon_NUD"/>
    <property type="match status" value="1"/>
</dbReference>
<dbReference type="InterPro" id="IPR020084">
    <property type="entry name" value="NUDIX_hydrolase_CS"/>
</dbReference>
<evidence type="ECO:0000256" key="2">
    <source>
        <dbReference type="ARBA" id="ARBA00001947"/>
    </source>
</evidence>
<dbReference type="InterPro" id="IPR049734">
    <property type="entry name" value="NudC-like_C"/>
</dbReference>
<comment type="caution">
    <text evidence="11">The sequence shown here is derived from an EMBL/GenBank/DDBJ whole genome shotgun (WGS) entry which is preliminary data.</text>
</comment>
<evidence type="ECO:0000256" key="5">
    <source>
        <dbReference type="ARBA" id="ARBA00022723"/>
    </source>
</evidence>
<dbReference type="OrthoDB" id="9791656at2"/>
<accession>A0A560WII1</accession>
<dbReference type="Pfam" id="PF00293">
    <property type="entry name" value="NUDIX"/>
    <property type="match status" value="1"/>
</dbReference>
<dbReference type="PANTHER" id="PTHR42904">
    <property type="entry name" value="NUDIX HYDROLASE, NUDC SUBFAMILY"/>
    <property type="match status" value="1"/>
</dbReference>
<protein>
    <recommendedName>
        <fullName evidence="4">NAD(+) diphosphatase</fullName>
        <ecNumber evidence="4">3.6.1.22</ecNumber>
    </recommendedName>
</protein>
<dbReference type="AlphaFoldDB" id="A0A560WII1"/>
<evidence type="ECO:0000313" key="12">
    <source>
        <dbReference type="Proteomes" id="UP000315628"/>
    </source>
</evidence>
<comment type="catalytic activity">
    <reaction evidence="9">
        <text>a 5'-end NAD(+)-phospho-ribonucleoside in mRNA + H2O = a 5'-end phospho-adenosine-phospho-ribonucleoside in mRNA + beta-nicotinamide D-ribonucleotide + 2 H(+)</text>
        <dbReference type="Rhea" id="RHEA:60876"/>
        <dbReference type="Rhea" id="RHEA-COMP:15698"/>
        <dbReference type="Rhea" id="RHEA-COMP:15719"/>
        <dbReference type="ChEBI" id="CHEBI:14649"/>
        <dbReference type="ChEBI" id="CHEBI:15377"/>
        <dbReference type="ChEBI" id="CHEBI:15378"/>
        <dbReference type="ChEBI" id="CHEBI:144029"/>
        <dbReference type="ChEBI" id="CHEBI:144051"/>
    </reaction>
    <physiologicalReaction direction="left-to-right" evidence="9">
        <dbReference type="Rhea" id="RHEA:60877"/>
    </physiologicalReaction>
</comment>
<dbReference type="Gene3D" id="3.90.79.10">
    <property type="entry name" value="Nucleoside Triphosphate Pyrophosphohydrolase"/>
    <property type="match status" value="1"/>
</dbReference>
<comment type="cofactor">
    <cofactor evidence="2">
        <name>Zn(2+)</name>
        <dbReference type="ChEBI" id="CHEBI:29105"/>
    </cofactor>
</comment>
<dbReference type="PANTHER" id="PTHR42904:SF6">
    <property type="entry name" value="NAD-CAPPED RNA HYDROLASE NUDT12"/>
    <property type="match status" value="1"/>
</dbReference>
<dbReference type="CDD" id="cd03429">
    <property type="entry name" value="NUDIX_NADH_pyrophosphatase_Nudt13"/>
    <property type="match status" value="1"/>
</dbReference>
<organism evidence="11 12">
    <name type="scientific">Marihabitans asiaticum</name>
    <dbReference type="NCBI Taxonomy" id="415218"/>
    <lineage>
        <taxon>Bacteria</taxon>
        <taxon>Bacillati</taxon>
        <taxon>Actinomycetota</taxon>
        <taxon>Actinomycetes</taxon>
        <taxon>Micrococcales</taxon>
        <taxon>Intrasporangiaceae</taxon>
        <taxon>Marihabitans</taxon>
    </lineage>
</organism>
<dbReference type="PROSITE" id="PS51462">
    <property type="entry name" value="NUDIX"/>
    <property type="match status" value="1"/>
</dbReference>
<dbReference type="GO" id="GO:0046872">
    <property type="term" value="F:metal ion binding"/>
    <property type="evidence" value="ECO:0007669"/>
    <property type="project" value="UniProtKB-KW"/>
</dbReference>
<comment type="similarity">
    <text evidence="3">Belongs to the Nudix hydrolase family. NudC subfamily.</text>
</comment>
<dbReference type="EMBL" id="VIUW01000001">
    <property type="protein sequence ID" value="TWD17350.1"/>
    <property type="molecule type" value="Genomic_DNA"/>
</dbReference>
<dbReference type="GO" id="GO:0019677">
    <property type="term" value="P:NAD+ catabolic process"/>
    <property type="evidence" value="ECO:0007669"/>
    <property type="project" value="TreeGrafter"/>
</dbReference>
<dbReference type="InterPro" id="IPR050241">
    <property type="entry name" value="NAD-cap_RNA_hydrolase_NudC"/>
</dbReference>
<dbReference type="GO" id="GO:0006742">
    <property type="term" value="P:NADP+ catabolic process"/>
    <property type="evidence" value="ECO:0007669"/>
    <property type="project" value="TreeGrafter"/>
</dbReference>
<dbReference type="PROSITE" id="PS00893">
    <property type="entry name" value="NUDIX_BOX"/>
    <property type="match status" value="1"/>
</dbReference>
<keyword evidence="12" id="KW-1185">Reference proteome</keyword>
<dbReference type="EC" id="3.6.1.22" evidence="4"/>
<sequence>MAAPFDELVLAGPPLDRAADLRFEAGVIPRLLGEPGTRVLDVHEMRVPTVGGPEIALALRHPEASDEERDLVLLGRLGGGHVLAALQHGEGGTPLRAVADLLPPDQASLAATAVALDNWHRTHPRCPRCGGPTEIAQAGWVRRCPADESWHHPRTDPAVIMAVTDPDDRLLLARNAGWPTGRMSVLAGFVEPGETLAAAVAREVHEEVGLEVSDVRYRADQPWPFPASLMVGFTARAASARLAPDGVEIVEARWFTRDELAAAFETGELYRPRAVSISARLVEEWYGGELCERSDPAAVGGR</sequence>
<gene>
    <name evidence="11" type="ORF">FB557_0917</name>
</gene>
<dbReference type="InterPro" id="IPR015797">
    <property type="entry name" value="NUDIX_hydrolase-like_dom_sf"/>
</dbReference>
<dbReference type="Proteomes" id="UP000315628">
    <property type="component" value="Unassembled WGS sequence"/>
</dbReference>
<keyword evidence="8" id="KW-0520">NAD</keyword>
<feature type="domain" description="Nudix hydrolase" evidence="10">
    <location>
        <begin position="153"/>
        <end position="281"/>
    </location>
</feature>
<keyword evidence="7" id="KW-0460">Magnesium</keyword>
<comment type="cofactor">
    <cofactor evidence="1">
        <name>Mg(2+)</name>
        <dbReference type="ChEBI" id="CHEBI:18420"/>
    </cofactor>
</comment>
<dbReference type="GO" id="GO:0035529">
    <property type="term" value="F:NADH pyrophosphatase activity"/>
    <property type="evidence" value="ECO:0007669"/>
    <property type="project" value="TreeGrafter"/>
</dbReference>
<evidence type="ECO:0000313" key="11">
    <source>
        <dbReference type="EMBL" id="TWD17350.1"/>
    </source>
</evidence>
<evidence type="ECO:0000256" key="3">
    <source>
        <dbReference type="ARBA" id="ARBA00009595"/>
    </source>
</evidence>
<keyword evidence="5" id="KW-0479">Metal-binding</keyword>
<dbReference type="InterPro" id="IPR015376">
    <property type="entry name" value="Znr_NADH_PPase"/>
</dbReference>
<evidence type="ECO:0000256" key="9">
    <source>
        <dbReference type="ARBA" id="ARBA00023679"/>
    </source>
</evidence>
<evidence type="ECO:0000256" key="8">
    <source>
        <dbReference type="ARBA" id="ARBA00023027"/>
    </source>
</evidence>
<evidence type="ECO:0000256" key="7">
    <source>
        <dbReference type="ARBA" id="ARBA00022842"/>
    </source>
</evidence>
<dbReference type="GO" id="GO:0005829">
    <property type="term" value="C:cytosol"/>
    <property type="evidence" value="ECO:0007669"/>
    <property type="project" value="TreeGrafter"/>
</dbReference>
<dbReference type="NCBIfam" id="NF001299">
    <property type="entry name" value="PRK00241.1"/>
    <property type="match status" value="1"/>
</dbReference>